<proteinExistence type="predicted"/>
<dbReference type="GO" id="GO:0004713">
    <property type="term" value="F:protein tyrosine kinase activity"/>
    <property type="evidence" value="ECO:0007669"/>
    <property type="project" value="UniProtKB-KW"/>
</dbReference>
<keyword evidence="1" id="KW-0808">Transferase</keyword>
<keyword evidence="1" id="KW-0418">Kinase</keyword>
<keyword evidence="2" id="KW-1185">Reference proteome</keyword>
<protein>
    <submittedName>
        <fullName evidence="1">Putative Non-specific protein-tyrosine kinase</fullName>
    </submittedName>
</protein>
<comment type="caution">
    <text evidence="1">The sequence shown here is derived from an EMBL/GenBank/DDBJ whole genome shotgun (WGS) entry which is preliminary data.</text>
</comment>
<dbReference type="AlphaFoldDB" id="A0A8H4AD34"/>
<organism evidence="1 2">
    <name type="scientific">Gigaspora margarita</name>
    <dbReference type="NCBI Taxonomy" id="4874"/>
    <lineage>
        <taxon>Eukaryota</taxon>
        <taxon>Fungi</taxon>
        <taxon>Fungi incertae sedis</taxon>
        <taxon>Mucoromycota</taxon>
        <taxon>Glomeromycotina</taxon>
        <taxon>Glomeromycetes</taxon>
        <taxon>Diversisporales</taxon>
        <taxon>Gigasporaceae</taxon>
        <taxon>Gigaspora</taxon>
    </lineage>
</organism>
<dbReference type="Proteomes" id="UP000439903">
    <property type="component" value="Unassembled WGS sequence"/>
</dbReference>
<gene>
    <name evidence="1" type="ORF">F8M41_023629</name>
</gene>
<name>A0A8H4AD34_GIGMA</name>
<reference evidence="1 2" key="1">
    <citation type="journal article" date="2019" name="Environ. Microbiol.">
        <title>At the nexus of three kingdoms: the genome of the mycorrhizal fungus Gigaspora margarita provides insights into plant, endobacterial and fungal interactions.</title>
        <authorList>
            <person name="Venice F."/>
            <person name="Ghignone S."/>
            <person name="Salvioli di Fossalunga A."/>
            <person name="Amselem J."/>
            <person name="Novero M."/>
            <person name="Xianan X."/>
            <person name="Sedzielewska Toro K."/>
            <person name="Morin E."/>
            <person name="Lipzen A."/>
            <person name="Grigoriev I.V."/>
            <person name="Henrissat B."/>
            <person name="Martin F.M."/>
            <person name="Bonfante P."/>
        </authorList>
    </citation>
    <scope>NUCLEOTIDE SEQUENCE [LARGE SCALE GENOMIC DNA]</scope>
    <source>
        <strain evidence="1 2">BEG34</strain>
    </source>
</reference>
<evidence type="ECO:0000313" key="2">
    <source>
        <dbReference type="Proteomes" id="UP000439903"/>
    </source>
</evidence>
<accession>A0A8H4AD34</accession>
<keyword evidence="1" id="KW-0829">Tyrosine-protein kinase</keyword>
<evidence type="ECO:0000313" key="1">
    <source>
        <dbReference type="EMBL" id="KAF0481159.1"/>
    </source>
</evidence>
<sequence length="75" mass="8805">MEPDPNKRPTATNICYRVGYWLEEMEQDDDNEVKKQFLEVDIIKSETSELIHPNDMYASKLINTREITEALKSKT</sequence>
<dbReference type="EMBL" id="WTPW01000773">
    <property type="protein sequence ID" value="KAF0481159.1"/>
    <property type="molecule type" value="Genomic_DNA"/>
</dbReference>
<dbReference type="OrthoDB" id="2445072at2759"/>